<sequence>MRMFATITVAVAIAGFGGAAAAQDAVQTARAQAEAARANPYCANVADAAADARFAWQMQTLSSLEKDIEQRIVQLEKKRAEYEEWLRRRNEFLKQADEGLVAIFSRMRPDAAAQQLASLKDEKAAAIIARLNPRISSAILNEMEPGRAAQLTGTLIDSAPRERAAEKS</sequence>
<evidence type="ECO:0000313" key="3">
    <source>
        <dbReference type="EMBL" id="MBB4019802.1"/>
    </source>
</evidence>
<keyword evidence="3" id="KW-0966">Cell projection</keyword>
<dbReference type="SUPFAM" id="SSF158791">
    <property type="entry name" value="MgtE N-terminal domain-like"/>
    <property type="match status" value="1"/>
</dbReference>
<keyword evidence="3" id="KW-0969">Cilium</keyword>
<keyword evidence="4" id="KW-1185">Reference proteome</keyword>
<evidence type="ECO:0000313" key="4">
    <source>
        <dbReference type="Proteomes" id="UP000577362"/>
    </source>
</evidence>
<dbReference type="Proteomes" id="UP000577362">
    <property type="component" value="Unassembled WGS sequence"/>
</dbReference>
<evidence type="ECO:0000256" key="2">
    <source>
        <dbReference type="SAM" id="SignalP"/>
    </source>
</evidence>
<proteinExistence type="predicted"/>
<feature type="chain" id="PRO_5032691387" evidence="2">
    <location>
        <begin position="22"/>
        <end position="168"/>
    </location>
</feature>
<feature type="signal peptide" evidence="2">
    <location>
        <begin position="1"/>
        <end position="21"/>
    </location>
</feature>
<dbReference type="EMBL" id="JACIEN010000008">
    <property type="protein sequence ID" value="MBB4019802.1"/>
    <property type="molecule type" value="Genomic_DNA"/>
</dbReference>
<keyword evidence="3" id="KW-0282">Flagellum</keyword>
<keyword evidence="1" id="KW-0175">Coiled coil</keyword>
<gene>
    <name evidence="3" type="ORF">GGR16_004857</name>
</gene>
<organism evidence="3 4">
    <name type="scientific">Chelatococcus caeni</name>
    <dbReference type="NCBI Taxonomy" id="1348468"/>
    <lineage>
        <taxon>Bacteria</taxon>
        <taxon>Pseudomonadati</taxon>
        <taxon>Pseudomonadota</taxon>
        <taxon>Alphaproteobacteria</taxon>
        <taxon>Hyphomicrobiales</taxon>
        <taxon>Chelatococcaceae</taxon>
        <taxon>Chelatococcus</taxon>
    </lineage>
</organism>
<reference evidence="3 4" key="1">
    <citation type="submission" date="2020-08" db="EMBL/GenBank/DDBJ databases">
        <title>Genomic Encyclopedia of Type Strains, Phase IV (KMG-IV): sequencing the most valuable type-strain genomes for metagenomic binning, comparative biology and taxonomic classification.</title>
        <authorList>
            <person name="Goeker M."/>
        </authorList>
    </citation>
    <scope>NUCLEOTIDE SEQUENCE [LARGE SCALE GENOMIC DNA]</scope>
    <source>
        <strain evidence="3 4">DSM 103737</strain>
    </source>
</reference>
<evidence type="ECO:0000256" key="1">
    <source>
        <dbReference type="SAM" id="Coils"/>
    </source>
</evidence>
<dbReference type="RefSeq" id="WP_246373281.1">
    <property type="nucleotide sequence ID" value="NZ_JACIEN010000008.1"/>
</dbReference>
<keyword evidence="2" id="KW-0732">Signal</keyword>
<name>A0A840C6Y8_9HYPH</name>
<feature type="coiled-coil region" evidence="1">
    <location>
        <begin position="19"/>
        <end position="95"/>
    </location>
</feature>
<accession>A0A840C6Y8</accession>
<dbReference type="AlphaFoldDB" id="A0A840C6Y8"/>
<comment type="caution">
    <text evidence="3">The sequence shown here is derived from an EMBL/GenBank/DDBJ whole genome shotgun (WGS) entry which is preliminary data.</text>
</comment>
<protein>
    <submittedName>
        <fullName evidence="3">Flagellar motility protein MotE (MotC chaperone)</fullName>
    </submittedName>
</protein>